<dbReference type="Proteomes" id="UP000790709">
    <property type="component" value="Unassembled WGS sequence"/>
</dbReference>
<gene>
    <name evidence="1" type="ORF">BV22DRAFT_1199282</name>
</gene>
<dbReference type="EMBL" id="MU266621">
    <property type="protein sequence ID" value="KAH7919895.1"/>
    <property type="molecule type" value="Genomic_DNA"/>
</dbReference>
<accession>A0ACB8B2Y7</accession>
<name>A0ACB8B2Y7_9AGAM</name>
<protein>
    <submittedName>
        <fullName evidence="1">Uncharacterized protein</fullName>
    </submittedName>
</protein>
<evidence type="ECO:0000313" key="1">
    <source>
        <dbReference type="EMBL" id="KAH7919895.1"/>
    </source>
</evidence>
<proteinExistence type="predicted"/>
<evidence type="ECO:0000313" key="2">
    <source>
        <dbReference type="Proteomes" id="UP000790709"/>
    </source>
</evidence>
<comment type="caution">
    <text evidence="1">The sequence shown here is derived from an EMBL/GenBank/DDBJ whole genome shotgun (WGS) entry which is preliminary data.</text>
</comment>
<sequence length="167" mass="18453">MSMFGGSVINATVSRSAVSLNPGTSDIEDDSLDASIRAMSISPRRPGHNNSNRHPSIASVLHVKEEEAPVKLGQYSTHLDAGSRVTTLPAGHPLARPPPLIIPSFEDLRLRNRVDPSDPYGVPFLNPWSKEYFISDPKNVKHLFKYIHSTKRFEGTFANLLLPENAR</sequence>
<reference evidence="1" key="1">
    <citation type="journal article" date="2021" name="New Phytol.">
        <title>Evolutionary innovations through gain and loss of genes in the ectomycorrhizal Boletales.</title>
        <authorList>
            <person name="Wu G."/>
            <person name="Miyauchi S."/>
            <person name="Morin E."/>
            <person name="Kuo A."/>
            <person name="Drula E."/>
            <person name="Varga T."/>
            <person name="Kohler A."/>
            <person name="Feng B."/>
            <person name="Cao Y."/>
            <person name="Lipzen A."/>
            <person name="Daum C."/>
            <person name="Hundley H."/>
            <person name="Pangilinan J."/>
            <person name="Johnson J."/>
            <person name="Barry K."/>
            <person name="LaButti K."/>
            <person name="Ng V."/>
            <person name="Ahrendt S."/>
            <person name="Min B."/>
            <person name="Choi I.G."/>
            <person name="Park H."/>
            <person name="Plett J.M."/>
            <person name="Magnuson J."/>
            <person name="Spatafora J.W."/>
            <person name="Nagy L.G."/>
            <person name="Henrissat B."/>
            <person name="Grigoriev I.V."/>
            <person name="Yang Z.L."/>
            <person name="Xu J."/>
            <person name="Martin F.M."/>
        </authorList>
    </citation>
    <scope>NUCLEOTIDE SEQUENCE</scope>
    <source>
        <strain evidence="1">KUC20120723A-06</strain>
    </source>
</reference>
<organism evidence="1 2">
    <name type="scientific">Leucogyrophana mollusca</name>
    <dbReference type="NCBI Taxonomy" id="85980"/>
    <lineage>
        <taxon>Eukaryota</taxon>
        <taxon>Fungi</taxon>
        <taxon>Dikarya</taxon>
        <taxon>Basidiomycota</taxon>
        <taxon>Agaricomycotina</taxon>
        <taxon>Agaricomycetes</taxon>
        <taxon>Agaricomycetidae</taxon>
        <taxon>Boletales</taxon>
        <taxon>Boletales incertae sedis</taxon>
        <taxon>Leucogyrophana</taxon>
    </lineage>
</organism>
<keyword evidence="2" id="KW-1185">Reference proteome</keyword>